<dbReference type="GO" id="GO:0016020">
    <property type="term" value="C:membrane"/>
    <property type="evidence" value="ECO:0007669"/>
    <property type="project" value="TreeGrafter"/>
</dbReference>
<keyword evidence="4" id="KW-1185">Reference proteome</keyword>
<dbReference type="FunCoup" id="A0A6P9ABD3">
    <property type="interactions" value="19"/>
</dbReference>
<feature type="signal peptide" evidence="3">
    <location>
        <begin position="1"/>
        <end position="19"/>
    </location>
</feature>
<dbReference type="PANTHER" id="PTHR21879:SF4">
    <property type="entry name" value="OSIRIS 17, ISOFORM C"/>
    <property type="match status" value="1"/>
</dbReference>
<evidence type="ECO:0000313" key="5">
    <source>
        <dbReference type="RefSeq" id="XP_034254699.1"/>
    </source>
</evidence>
<keyword evidence="2" id="KW-0812">Transmembrane</keyword>
<dbReference type="PANTHER" id="PTHR21879">
    <property type="entry name" value="FI03362P-RELATED-RELATED"/>
    <property type="match status" value="1"/>
</dbReference>
<dbReference type="GeneID" id="117653249"/>
<evidence type="ECO:0000313" key="4">
    <source>
        <dbReference type="Proteomes" id="UP000515158"/>
    </source>
</evidence>
<protein>
    <submittedName>
        <fullName evidence="5">Uncharacterized protein LOC117653249</fullName>
    </submittedName>
</protein>
<dbReference type="OrthoDB" id="6334967at2759"/>
<dbReference type="InParanoid" id="A0A6P9ABD3"/>
<dbReference type="InterPro" id="IPR006631">
    <property type="entry name" value="DM4_12"/>
</dbReference>
<feature type="transmembrane region" description="Helical" evidence="2">
    <location>
        <begin position="288"/>
        <end position="308"/>
    </location>
</feature>
<feature type="chain" id="PRO_5028087929" evidence="3">
    <location>
        <begin position="20"/>
        <end position="497"/>
    </location>
</feature>
<evidence type="ECO:0000256" key="2">
    <source>
        <dbReference type="SAM" id="Phobius"/>
    </source>
</evidence>
<dbReference type="KEGG" id="tpal:117653249"/>
<dbReference type="Pfam" id="PF07841">
    <property type="entry name" value="DM4_12"/>
    <property type="match status" value="1"/>
</dbReference>
<dbReference type="Pfam" id="PF07898">
    <property type="entry name" value="DUF1676"/>
    <property type="match status" value="1"/>
</dbReference>
<feature type="region of interest" description="Disordered" evidence="1">
    <location>
        <begin position="344"/>
        <end position="385"/>
    </location>
</feature>
<dbReference type="RefSeq" id="XP_034254699.1">
    <property type="nucleotide sequence ID" value="XM_034398808.1"/>
</dbReference>
<dbReference type="AlphaFoldDB" id="A0A6P9ABD3"/>
<evidence type="ECO:0000256" key="1">
    <source>
        <dbReference type="SAM" id="MobiDB-lite"/>
    </source>
</evidence>
<dbReference type="InterPro" id="IPR012464">
    <property type="entry name" value="DUF1676"/>
</dbReference>
<evidence type="ECO:0000256" key="3">
    <source>
        <dbReference type="SAM" id="SignalP"/>
    </source>
</evidence>
<organism evidence="5">
    <name type="scientific">Thrips palmi</name>
    <name type="common">Melon thrips</name>
    <dbReference type="NCBI Taxonomy" id="161013"/>
    <lineage>
        <taxon>Eukaryota</taxon>
        <taxon>Metazoa</taxon>
        <taxon>Ecdysozoa</taxon>
        <taxon>Arthropoda</taxon>
        <taxon>Hexapoda</taxon>
        <taxon>Insecta</taxon>
        <taxon>Pterygota</taxon>
        <taxon>Neoptera</taxon>
        <taxon>Paraneoptera</taxon>
        <taxon>Thysanoptera</taxon>
        <taxon>Terebrantia</taxon>
        <taxon>Thripoidea</taxon>
        <taxon>Thripidae</taxon>
        <taxon>Thrips</taxon>
    </lineage>
</organism>
<gene>
    <name evidence="5" type="primary">LOC117653249</name>
</gene>
<name>A0A6P9ABD3_THRPL</name>
<dbReference type="Proteomes" id="UP000515158">
    <property type="component" value="Unplaced"/>
</dbReference>
<accession>A0A6P9ABD3</accession>
<sequence length="497" mass="54674">MSAVLVLLLVALAAGPGRPESSTRGSDENANATVWSARTVVDAAAGASNATNATTDRGLDSGNPFWDRLYWECGKRTSLRCVQKSAFRFLKKSLGEKDVFVTDSLVFRHNHNAAVTPHPLAGVATMLSGEPAALKHDDGADSLENELLQPNALPSVEDLTDDLYDQGMSFIKSHDVHLRLPSLLGGAEVRLSPRAFEEDGATFKISFSRPHVDPALDQALDQQRAARFMFNVNKGSILKRITQKLFKKKLMTSFFALLLIVKMIKVKLMFLLPLILGVGTAKKLLLKVLLFLFPALSHLFKLCSYYHANYAKYHHHHHKIAHHHHVIPVPVPQPVVVGQGLGQGANPWDDQRVYRHTPNAGGKRKQGGVDTATPSPSSPPPAPSLANVVGPTVEVAYDAFYSPLLQRMDNVFVQLGFNEEACRERLVCSMYKKPSRFAPHSNLVSAELSRDPTELQKPSSLNSAVVRFYRYVQAARDGQNAKDCLTLYPACTVNTDL</sequence>
<feature type="transmembrane region" description="Helical" evidence="2">
    <location>
        <begin position="254"/>
        <end position="276"/>
    </location>
</feature>
<dbReference type="CTD" id="40774"/>
<keyword evidence="2" id="KW-1133">Transmembrane helix</keyword>
<reference evidence="5" key="1">
    <citation type="submission" date="2025-08" db="UniProtKB">
        <authorList>
            <consortium name="RefSeq"/>
        </authorList>
    </citation>
    <scope>IDENTIFICATION</scope>
    <source>
        <tissue evidence="5">Total insect</tissue>
    </source>
</reference>
<keyword evidence="2" id="KW-0472">Membrane</keyword>
<proteinExistence type="predicted"/>
<keyword evidence="3" id="KW-0732">Signal</keyword>